<protein>
    <recommendedName>
        <fullName evidence="4">Cyclochlorotine biosynthesis protein O</fullName>
    </recommendedName>
</protein>
<dbReference type="PANTHER" id="PTHR33365:SF6">
    <property type="entry name" value="OXIDASE USTYA"/>
    <property type="match status" value="1"/>
</dbReference>
<comment type="similarity">
    <text evidence="1">Belongs to the ustYa family.</text>
</comment>
<gene>
    <name evidence="2" type="ORF">FB567DRAFT_581692</name>
</gene>
<dbReference type="GO" id="GO:0043386">
    <property type="term" value="P:mycotoxin biosynthetic process"/>
    <property type="evidence" value="ECO:0007669"/>
    <property type="project" value="InterPro"/>
</dbReference>
<keyword evidence="3" id="KW-1185">Reference proteome</keyword>
<name>A0A8K0R0V7_9PLEO</name>
<evidence type="ECO:0008006" key="4">
    <source>
        <dbReference type="Google" id="ProtNLM"/>
    </source>
</evidence>
<dbReference type="Proteomes" id="UP000813461">
    <property type="component" value="Unassembled WGS sequence"/>
</dbReference>
<comment type="caution">
    <text evidence="2">The sequence shown here is derived from an EMBL/GenBank/DDBJ whole genome shotgun (WGS) entry which is preliminary data.</text>
</comment>
<dbReference type="InterPro" id="IPR021765">
    <property type="entry name" value="UstYa-like"/>
</dbReference>
<dbReference type="AlphaFoldDB" id="A0A8K0R0V7"/>
<evidence type="ECO:0000313" key="3">
    <source>
        <dbReference type="Proteomes" id="UP000813461"/>
    </source>
</evidence>
<dbReference type="Pfam" id="PF11807">
    <property type="entry name" value="UstYa"/>
    <property type="match status" value="1"/>
</dbReference>
<sequence>MCSTPWKSAPFEQEPSALRRGLTQYWREAVIGVLIVSNLVSWIQNWQGSGNMRIANSLNIDENFSKELPWNTNTLYNPAEKDDRNAIDNAWNAIIPDHGIVALDRAWAEERGLMRSMYLPSNPQKVMYVLEAYHQLHCLTTTRRAFFDLMNHRPLERDMHHYDHCFDAMLQTITCTPSTNLMFTFGHRDVNQTQKRQCRDWNALRDWATAHSACDTSDTARRNDIFHQDLCHGPTDGLVLT</sequence>
<dbReference type="EMBL" id="JAGMVJ010000014">
    <property type="protein sequence ID" value="KAH7082305.1"/>
    <property type="molecule type" value="Genomic_DNA"/>
</dbReference>
<dbReference type="PANTHER" id="PTHR33365">
    <property type="entry name" value="YALI0B05434P"/>
    <property type="match status" value="1"/>
</dbReference>
<evidence type="ECO:0000256" key="1">
    <source>
        <dbReference type="ARBA" id="ARBA00035112"/>
    </source>
</evidence>
<reference evidence="2" key="1">
    <citation type="journal article" date="2021" name="Nat. Commun.">
        <title>Genetic determinants of endophytism in the Arabidopsis root mycobiome.</title>
        <authorList>
            <person name="Mesny F."/>
            <person name="Miyauchi S."/>
            <person name="Thiergart T."/>
            <person name="Pickel B."/>
            <person name="Atanasova L."/>
            <person name="Karlsson M."/>
            <person name="Huettel B."/>
            <person name="Barry K.W."/>
            <person name="Haridas S."/>
            <person name="Chen C."/>
            <person name="Bauer D."/>
            <person name="Andreopoulos W."/>
            <person name="Pangilinan J."/>
            <person name="LaButti K."/>
            <person name="Riley R."/>
            <person name="Lipzen A."/>
            <person name="Clum A."/>
            <person name="Drula E."/>
            <person name="Henrissat B."/>
            <person name="Kohler A."/>
            <person name="Grigoriev I.V."/>
            <person name="Martin F.M."/>
            <person name="Hacquard S."/>
        </authorList>
    </citation>
    <scope>NUCLEOTIDE SEQUENCE</scope>
    <source>
        <strain evidence="2">MPI-SDFR-AT-0120</strain>
    </source>
</reference>
<accession>A0A8K0R0V7</accession>
<dbReference type="OrthoDB" id="3750619at2759"/>
<proteinExistence type="inferred from homology"/>
<evidence type="ECO:0000313" key="2">
    <source>
        <dbReference type="EMBL" id="KAH7082305.1"/>
    </source>
</evidence>
<organism evidence="2 3">
    <name type="scientific">Paraphoma chrysanthemicola</name>
    <dbReference type="NCBI Taxonomy" id="798071"/>
    <lineage>
        <taxon>Eukaryota</taxon>
        <taxon>Fungi</taxon>
        <taxon>Dikarya</taxon>
        <taxon>Ascomycota</taxon>
        <taxon>Pezizomycotina</taxon>
        <taxon>Dothideomycetes</taxon>
        <taxon>Pleosporomycetidae</taxon>
        <taxon>Pleosporales</taxon>
        <taxon>Pleosporineae</taxon>
        <taxon>Phaeosphaeriaceae</taxon>
        <taxon>Paraphoma</taxon>
    </lineage>
</organism>